<dbReference type="Proteomes" id="UP000813463">
    <property type="component" value="Chromosome 3"/>
</dbReference>
<dbReference type="CDD" id="cd00051">
    <property type="entry name" value="EFh"/>
    <property type="match status" value="1"/>
</dbReference>
<dbReference type="SMART" id="SM00054">
    <property type="entry name" value="EFh"/>
    <property type="match status" value="3"/>
</dbReference>
<dbReference type="GO" id="GO:0043226">
    <property type="term" value="C:organelle"/>
    <property type="evidence" value="ECO:0007669"/>
    <property type="project" value="UniProtKB-ARBA"/>
</dbReference>
<feature type="domain" description="EF-hand" evidence="5">
    <location>
        <begin position="83"/>
        <end position="118"/>
    </location>
</feature>
<evidence type="ECO:0000256" key="3">
    <source>
        <dbReference type="ARBA" id="ARBA00022837"/>
    </source>
</evidence>
<dbReference type="Pfam" id="PF13833">
    <property type="entry name" value="EF-hand_8"/>
    <property type="match status" value="1"/>
</dbReference>
<keyword evidence="2" id="KW-0677">Repeat</keyword>
<dbReference type="PANTHER" id="PTHR10891">
    <property type="entry name" value="EF-HAND CALCIUM-BINDING DOMAIN CONTAINING PROTEIN"/>
    <property type="match status" value="1"/>
</dbReference>
<dbReference type="Gene3D" id="1.10.238.10">
    <property type="entry name" value="EF-hand"/>
    <property type="match status" value="2"/>
</dbReference>
<organism evidence="6 7">
    <name type="scientific">Spinacia oleracea</name>
    <name type="common">Spinach</name>
    <dbReference type="NCBI Taxonomy" id="3562"/>
    <lineage>
        <taxon>Eukaryota</taxon>
        <taxon>Viridiplantae</taxon>
        <taxon>Streptophyta</taxon>
        <taxon>Embryophyta</taxon>
        <taxon>Tracheophyta</taxon>
        <taxon>Spermatophyta</taxon>
        <taxon>Magnoliopsida</taxon>
        <taxon>eudicotyledons</taxon>
        <taxon>Gunneridae</taxon>
        <taxon>Pentapetalae</taxon>
        <taxon>Caryophyllales</taxon>
        <taxon>Chenopodiaceae</taxon>
        <taxon>Chenopodioideae</taxon>
        <taxon>Anserineae</taxon>
        <taxon>Spinacia</taxon>
    </lineage>
</organism>
<accession>A0A9R0IF32</accession>
<name>A0A9R0IF32_SPIOL</name>
<evidence type="ECO:0000256" key="1">
    <source>
        <dbReference type="ARBA" id="ARBA00022723"/>
    </source>
</evidence>
<dbReference type="PROSITE" id="PS00018">
    <property type="entry name" value="EF_HAND_1"/>
    <property type="match status" value="3"/>
</dbReference>
<evidence type="ECO:0000313" key="6">
    <source>
        <dbReference type="Proteomes" id="UP000813463"/>
    </source>
</evidence>
<evidence type="ECO:0000259" key="5">
    <source>
        <dbReference type="PROSITE" id="PS50222"/>
    </source>
</evidence>
<dbReference type="InterPro" id="IPR018247">
    <property type="entry name" value="EF_Hand_1_Ca_BS"/>
</dbReference>
<feature type="domain" description="EF-hand" evidence="5">
    <location>
        <begin position="193"/>
        <end position="224"/>
    </location>
</feature>
<dbReference type="SUPFAM" id="SSF47473">
    <property type="entry name" value="EF-hand"/>
    <property type="match status" value="1"/>
</dbReference>
<evidence type="ECO:0000313" key="7">
    <source>
        <dbReference type="RefSeq" id="XP_021847833.1"/>
    </source>
</evidence>
<dbReference type="Pfam" id="PF13499">
    <property type="entry name" value="EF-hand_7"/>
    <property type="match status" value="1"/>
</dbReference>
<dbReference type="GeneID" id="110787507"/>
<keyword evidence="3" id="KW-0106">Calcium</keyword>
<dbReference type="OrthoDB" id="26525at2759"/>
<feature type="region of interest" description="Disordered" evidence="4">
    <location>
        <begin position="23"/>
        <end position="72"/>
    </location>
</feature>
<dbReference type="InterPro" id="IPR011992">
    <property type="entry name" value="EF-hand-dom_pair"/>
</dbReference>
<proteinExistence type="predicted"/>
<dbReference type="FunFam" id="1.10.238.10:FF:000178">
    <property type="entry name" value="Calmodulin-2 A"/>
    <property type="match status" value="1"/>
</dbReference>
<protein>
    <submittedName>
        <fullName evidence="7">Probable calcium-binding protein CML41</fullName>
    </submittedName>
</protein>
<dbReference type="InterPro" id="IPR002048">
    <property type="entry name" value="EF_hand_dom"/>
</dbReference>
<reference evidence="7" key="2">
    <citation type="submission" date="2025-08" db="UniProtKB">
        <authorList>
            <consortium name="RefSeq"/>
        </authorList>
    </citation>
    <scope>IDENTIFICATION</scope>
    <source>
        <tissue evidence="7">Leaf</tissue>
    </source>
</reference>
<evidence type="ECO:0000256" key="2">
    <source>
        <dbReference type="ARBA" id="ARBA00022737"/>
    </source>
</evidence>
<dbReference type="KEGG" id="soe:110787507"/>
<sequence length="224" mass="25396">MGSECVSRSSRWFSNVGLRISLHKKKSSKAATATSPCSSPSGSSPRSPLTPPSITPRPHNSYQADQLEQTKTRLDSTCLQTRTREEELKEVFRHFDMDNDGKITALELRRYFKSIGEVISKEDAQEVIDELDSDKDGMLEFKDFVKLMETKDDDEGTDEDMKKVFETFEHEKGSGRITPRGLQRALYKLGDSKSFKECAAMIQVYDTDGDGELDFNEFHQMMAV</sequence>
<dbReference type="RefSeq" id="XP_021847833.1">
    <property type="nucleotide sequence ID" value="XM_021992141.2"/>
</dbReference>
<keyword evidence="6" id="KW-1185">Reference proteome</keyword>
<dbReference type="PROSITE" id="PS50222">
    <property type="entry name" value="EF_HAND_2"/>
    <property type="match status" value="3"/>
</dbReference>
<evidence type="ECO:0000256" key="4">
    <source>
        <dbReference type="SAM" id="MobiDB-lite"/>
    </source>
</evidence>
<feature type="domain" description="EF-hand" evidence="5">
    <location>
        <begin position="119"/>
        <end position="154"/>
    </location>
</feature>
<dbReference type="AlphaFoldDB" id="A0A9R0IF32"/>
<dbReference type="GO" id="GO:0005509">
    <property type="term" value="F:calcium ion binding"/>
    <property type="evidence" value="ECO:0007669"/>
    <property type="project" value="InterPro"/>
</dbReference>
<dbReference type="InterPro" id="IPR039647">
    <property type="entry name" value="EF_hand_pair_protein_CML-like"/>
</dbReference>
<reference evidence="6" key="1">
    <citation type="journal article" date="2021" name="Nat. Commun.">
        <title>Genomic analyses provide insights into spinach domestication and the genetic basis of agronomic traits.</title>
        <authorList>
            <person name="Cai X."/>
            <person name="Sun X."/>
            <person name="Xu C."/>
            <person name="Sun H."/>
            <person name="Wang X."/>
            <person name="Ge C."/>
            <person name="Zhang Z."/>
            <person name="Wang Q."/>
            <person name="Fei Z."/>
            <person name="Jiao C."/>
            <person name="Wang Q."/>
        </authorList>
    </citation>
    <scope>NUCLEOTIDE SEQUENCE [LARGE SCALE GENOMIC DNA]</scope>
    <source>
        <strain evidence="6">cv. Varoflay</strain>
    </source>
</reference>
<gene>
    <name evidence="7" type="primary">LOC110787507</name>
</gene>
<keyword evidence="1" id="KW-0479">Metal-binding</keyword>
<feature type="compositionally biased region" description="Low complexity" evidence="4">
    <location>
        <begin position="29"/>
        <end position="47"/>
    </location>
</feature>